<name>A0AA88YIQ9_PINIB</name>
<keyword evidence="7" id="KW-0862">Zinc</keyword>
<keyword evidence="6" id="KW-0788">Thiol protease</keyword>
<evidence type="ECO:0000313" key="10">
    <source>
        <dbReference type="Proteomes" id="UP001186944"/>
    </source>
</evidence>
<reference evidence="9" key="1">
    <citation type="submission" date="2019-08" db="EMBL/GenBank/DDBJ databases">
        <title>The improved chromosome-level genome for the pearl oyster Pinctada fucata martensii using PacBio sequencing and Hi-C.</title>
        <authorList>
            <person name="Zheng Z."/>
        </authorList>
    </citation>
    <scope>NUCLEOTIDE SEQUENCE</scope>
    <source>
        <strain evidence="9">ZZ-2019</strain>
        <tissue evidence="9">Adductor muscle</tissue>
    </source>
</reference>
<dbReference type="Gene3D" id="3.30.40.10">
    <property type="entry name" value="Zinc/RING finger domain, C3HC4 (zinc finger)"/>
    <property type="match status" value="1"/>
</dbReference>
<dbReference type="SUPFAM" id="SSF54001">
    <property type="entry name" value="Cysteine proteinases"/>
    <property type="match status" value="1"/>
</dbReference>
<gene>
    <name evidence="9" type="ORF">FSP39_017780</name>
</gene>
<dbReference type="InterPro" id="IPR038765">
    <property type="entry name" value="Papain-like_cys_pep_sf"/>
</dbReference>
<evidence type="ECO:0000259" key="8">
    <source>
        <dbReference type="PROSITE" id="PS50600"/>
    </source>
</evidence>
<dbReference type="InterPro" id="IPR003653">
    <property type="entry name" value="Peptidase_C48_C"/>
</dbReference>
<comment type="caution">
    <text evidence="9">The sequence shown here is derived from an EMBL/GenBank/DDBJ whole genome shotgun (WGS) entry which is preliminary data.</text>
</comment>
<keyword evidence="3" id="KW-0479">Metal-binding</keyword>
<dbReference type="GO" id="GO:0006508">
    <property type="term" value="P:proteolysis"/>
    <property type="evidence" value="ECO:0007669"/>
    <property type="project" value="UniProtKB-KW"/>
</dbReference>
<evidence type="ECO:0000256" key="4">
    <source>
        <dbReference type="ARBA" id="ARBA00022771"/>
    </source>
</evidence>
<keyword evidence="10" id="KW-1185">Reference proteome</keyword>
<dbReference type="GO" id="GO:0016929">
    <property type="term" value="F:deSUMOylase activity"/>
    <property type="evidence" value="ECO:0007669"/>
    <property type="project" value="TreeGrafter"/>
</dbReference>
<dbReference type="GO" id="GO:0005634">
    <property type="term" value="C:nucleus"/>
    <property type="evidence" value="ECO:0007669"/>
    <property type="project" value="TreeGrafter"/>
</dbReference>
<dbReference type="Pfam" id="PF00628">
    <property type="entry name" value="PHD"/>
    <property type="match status" value="1"/>
</dbReference>
<dbReference type="Proteomes" id="UP001186944">
    <property type="component" value="Unassembled WGS sequence"/>
</dbReference>
<dbReference type="GO" id="GO:0008270">
    <property type="term" value="F:zinc ion binding"/>
    <property type="evidence" value="ECO:0007669"/>
    <property type="project" value="UniProtKB-KW"/>
</dbReference>
<keyword evidence="5" id="KW-0378">Hydrolase</keyword>
<dbReference type="GO" id="GO:0016926">
    <property type="term" value="P:protein desumoylation"/>
    <property type="evidence" value="ECO:0007669"/>
    <property type="project" value="TreeGrafter"/>
</dbReference>
<evidence type="ECO:0000256" key="7">
    <source>
        <dbReference type="ARBA" id="ARBA00022833"/>
    </source>
</evidence>
<dbReference type="InterPro" id="IPR019787">
    <property type="entry name" value="Znf_PHD-finger"/>
</dbReference>
<sequence length="226" mass="26402">MNSYLTLLKVEKNMGATHIFVLPSYTAVHWERGLFHPWLFKKVQFSNFEKILMPVNVNGNHWVLFVADMVYKTVGVLDSLGGSHEFKYITYWRKFLETRKQHVTETIPGPWTLEPYPTNLQTDGNSCGVFTLMNAECLVKNEPVNIMRQVHVPAFRRHVRSSILAKGQRKTDRYCDWPECSSRRGHQRWIQCSVCGRWFHTRCVAIPIKAAIEEDFECVFCCAIYH</sequence>
<dbReference type="Gene3D" id="3.40.395.10">
    <property type="entry name" value="Adenoviral Proteinase, Chain A"/>
    <property type="match status" value="1"/>
</dbReference>
<feature type="domain" description="Ubiquitin-like protease family profile" evidence="8">
    <location>
        <begin position="1"/>
        <end position="138"/>
    </location>
</feature>
<dbReference type="InterPro" id="IPR011011">
    <property type="entry name" value="Znf_FYVE_PHD"/>
</dbReference>
<proteinExistence type="inferred from homology"/>
<keyword evidence="4" id="KW-0863">Zinc-finger</keyword>
<dbReference type="PROSITE" id="PS50600">
    <property type="entry name" value="ULP_PROTEASE"/>
    <property type="match status" value="1"/>
</dbReference>
<dbReference type="AlphaFoldDB" id="A0AA88YIQ9"/>
<comment type="similarity">
    <text evidence="1">Belongs to the peptidase C48 family.</text>
</comment>
<evidence type="ECO:0000313" key="9">
    <source>
        <dbReference type="EMBL" id="KAK3106330.1"/>
    </source>
</evidence>
<accession>A0AA88YIQ9</accession>
<organism evidence="9 10">
    <name type="scientific">Pinctada imbricata</name>
    <name type="common">Atlantic pearl-oyster</name>
    <name type="synonym">Pinctada martensii</name>
    <dbReference type="NCBI Taxonomy" id="66713"/>
    <lineage>
        <taxon>Eukaryota</taxon>
        <taxon>Metazoa</taxon>
        <taxon>Spiralia</taxon>
        <taxon>Lophotrochozoa</taxon>
        <taxon>Mollusca</taxon>
        <taxon>Bivalvia</taxon>
        <taxon>Autobranchia</taxon>
        <taxon>Pteriomorphia</taxon>
        <taxon>Pterioida</taxon>
        <taxon>Pterioidea</taxon>
        <taxon>Pteriidae</taxon>
        <taxon>Pinctada</taxon>
    </lineage>
</organism>
<evidence type="ECO:0000256" key="2">
    <source>
        <dbReference type="ARBA" id="ARBA00022670"/>
    </source>
</evidence>
<keyword evidence="2" id="KW-0645">Protease</keyword>
<dbReference type="SUPFAM" id="SSF57903">
    <property type="entry name" value="FYVE/PHD zinc finger"/>
    <property type="match status" value="1"/>
</dbReference>
<dbReference type="Pfam" id="PF02902">
    <property type="entry name" value="Peptidase_C48"/>
    <property type="match status" value="1"/>
</dbReference>
<evidence type="ECO:0000256" key="6">
    <source>
        <dbReference type="ARBA" id="ARBA00022807"/>
    </source>
</evidence>
<evidence type="ECO:0000256" key="3">
    <source>
        <dbReference type="ARBA" id="ARBA00022723"/>
    </source>
</evidence>
<evidence type="ECO:0000256" key="5">
    <source>
        <dbReference type="ARBA" id="ARBA00022801"/>
    </source>
</evidence>
<dbReference type="InterPro" id="IPR013083">
    <property type="entry name" value="Znf_RING/FYVE/PHD"/>
</dbReference>
<evidence type="ECO:0000256" key="1">
    <source>
        <dbReference type="ARBA" id="ARBA00005234"/>
    </source>
</evidence>
<dbReference type="CDD" id="cd15517">
    <property type="entry name" value="PHD_TCF19_like"/>
    <property type="match status" value="1"/>
</dbReference>
<dbReference type="EMBL" id="VSWD01000003">
    <property type="protein sequence ID" value="KAK3106330.1"/>
    <property type="molecule type" value="Genomic_DNA"/>
</dbReference>
<protein>
    <recommendedName>
        <fullName evidence="8">Ubiquitin-like protease family profile domain-containing protein</fullName>
    </recommendedName>
</protein>
<dbReference type="PANTHER" id="PTHR12606:SF10">
    <property type="entry name" value="SENTRIN-SPECIFIC PROTEASE 5"/>
    <property type="match status" value="1"/>
</dbReference>
<dbReference type="PANTHER" id="PTHR12606">
    <property type="entry name" value="SENTRIN/SUMO-SPECIFIC PROTEASE"/>
    <property type="match status" value="1"/>
</dbReference>